<dbReference type="AlphaFoldDB" id="A0AAW4WL34"/>
<protein>
    <submittedName>
        <fullName evidence="3">Alpha/beta hydrolase</fullName>
    </submittedName>
</protein>
<dbReference type="InterPro" id="IPR029058">
    <property type="entry name" value="AB_hydrolase_fold"/>
</dbReference>
<dbReference type="Proteomes" id="UP001198893">
    <property type="component" value="Unassembled WGS sequence"/>
</dbReference>
<gene>
    <name evidence="3" type="ORF">LKD47_11045</name>
</gene>
<dbReference type="SUPFAM" id="SSF53474">
    <property type="entry name" value="alpha/beta-Hydrolases"/>
    <property type="match status" value="1"/>
</dbReference>
<dbReference type="PANTHER" id="PTHR48081">
    <property type="entry name" value="AB HYDROLASE SUPERFAMILY PROTEIN C4A8.06C"/>
    <property type="match status" value="1"/>
</dbReference>
<sequence length="273" mass="30397">MKYNIIPVQTPKATDARLYTYILDNFEEIDSNRTRPLVLICPGGGYEFTSDREAEAVAVQYIARGFHACVLRYSVAPAEFPQSLCELAWSVAYLREHAKEYGIKPDKIIVSGFSAGGHLAASLGVFWDKDWLAKETGLTAEQMRPNGLLLSYPVITSGTYAHHGSIENLMGTKKSKELEELLSLEHQVGKQVPPVFIWHTLTDQSVPIQNTLMFTETLVKNQVSVEAHIFPEGLHGLSLANEETQITETGFGIQKRCQDWITLAGKWVADLEG</sequence>
<proteinExistence type="predicted"/>
<dbReference type="GO" id="GO:0016787">
    <property type="term" value="F:hydrolase activity"/>
    <property type="evidence" value="ECO:0007669"/>
    <property type="project" value="UniProtKB-KW"/>
</dbReference>
<evidence type="ECO:0000313" key="3">
    <source>
        <dbReference type="EMBL" id="MCC2242835.1"/>
    </source>
</evidence>
<organism evidence="3 4">
    <name type="scientific">Roseburia amylophila</name>
    <dbReference type="NCBI Taxonomy" id="2981794"/>
    <lineage>
        <taxon>Bacteria</taxon>
        <taxon>Bacillati</taxon>
        <taxon>Bacillota</taxon>
        <taxon>Clostridia</taxon>
        <taxon>Lachnospirales</taxon>
        <taxon>Lachnospiraceae</taxon>
        <taxon>Roseburia</taxon>
    </lineage>
</organism>
<name>A0AAW4WL34_9FIRM</name>
<accession>A0AAW4WL34</accession>
<dbReference type="PANTHER" id="PTHR48081:SF6">
    <property type="entry name" value="PEPTIDASE S9 PROLYL OLIGOPEPTIDASE CATALYTIC DOMAIN-CONTAINING PROTEIN"/>
    <property type="match status" value="1"/>
</dbReference>
<evidence type="ECO:0000313" key="4">
    <source>
        <dbReference type="Proteomes" id="UP001198893"/>
    </source>
</evidence>
<reference evidence="3" key="1">
    <citation type="submission" date="2021-10" db="EMBL/GenBank/DDBJ databases">
        <title>Anaerobic single-cell dispensing facilitates the cultivation of human gut bacteria.</title>
        <authorList>
            <person name="Afrizal A."/>
        </authorList>
    </citation>
    <scope>NUCLEOTIDE SEQUENCE</scope>
    <source>
        <strain evidence="3">CLA-AA-H204</strain>
    </source>
</reference>
<feature type="domain" description="BD-FAE-like" evidence="2">
    <location>
        <begin position="30"/>
        <end position="218"/>
    </location>
</feature>
<keyword evidence="1 3" id="KW-0378">Hydrolase</keyword>
<dbReference type="Gene3D" id="3.40.50.1820">
    <property type="entry name" value="alpha/beta hydrolase"/>
    <property type="match status" value="1"/>
</dbReference>
<dbReference type="EMBL" id="JAJEQW010000012">
    <property type="protein sequence ID" value="MCC2242835.1"/>
    <property type="molecule type" value="Genomic_DNA"/>
</dbReference>
<dbReference type="InterPro" id="IPR050300">
    <property type="entry name" value="GDXG_lipolytic_enzyme"/>
</dbReference>
<dbReference type="InterPro" id="IPR049492">
    <property type="entry name" value="BD-FAE-like_dom"/>
</dbReference>
<comment type="caution">
    <text evidence="3">The sequence shown here is derived from an EMBL/GenBank/DDBJ whole genome shotgun (WGS) entry which is preliminary data.</text>
</comment>
<evidence type="ECO:0000256" key="1">
    <source>
        <dbReference type="ARBA" id="ARBA00022801"/>
    </source>
</evidence>
<dbReference type="Pfam" id="PF20434">
    <property type="entry name" value="BD-FAE"/>
    <property type="match status" value="1"/>
</dbReference>
<evidence type="ECO:0000259" key="2">
    <source>
        <dbReference type="Pfam" id="PF20434"/>
    </source>
</evidence>
<dbReference type="RefSeq" id="WP_227701369.1">
    <property type="nucleotide sequence ID" value="NZ_JAJEQW010000012.1"/>
</dbReference>